<evidence type="ECO:0000313" key="1">
    <source>
        <dbReference type="EMBL" id="CCA69769.1"/>
    </source>
</evidence>
<reference evidence="1 2" key="1">
    <citation type="journal article" date="2011" name="PLoS Pathog.">
        <title>Endophytic Life Strategies Decoded by Genome and Transcriptome Analyses of the Mutualistic Root Symbiont Piriformospora indica.</title>
        <authorList>
            <person name="Zuccaro A."/>
            <person name="Lahrmann U."/>
            <person name="Guldener U."/>
            <person name="Langen G."/>
            <person name="Pfiffi S."/>
            <person name="Biedenkopf D."/>
            <person name="Wong P."/>
            <person name="Samans B."/>
            <person name="Grimm C."/>
            <person name="Basiewicz M."/>
            <person name="Murat C."/>
            <person name="Martin F."/>
            <person name="Kogel K.H."/>
        </authorList>
    </citation>
    <scope>NUCLEOTIDE SEQUENCE [LARGE SCALE GENOMIC DNA]</scope>
    <source>
        <strain evidence="1 2">DSM 11827</strain>
    </source>
</reference>
<gene>
    <name evidence="1" type="ORF">PIIN_03710</name>
</gene>
<evidence type="ECO:0000313" key="2">
    <source>
        <dbReference type="Proteomes" id="UP000007148"/>
    </source>
</evidence>
<protein>
    <submittedName>
        <fullName evidence="1">Uncharacterized protein</fullName>
    </submittedName>
</protein>
<dbReference type="EMBL" id="CAFZ01000063">
    <property type="protein sequence ID" value="CCA69769.1"/>
    <property type="molecule type" value="Genomic_DNA"/>
</dbReference>
<dbReference type="InParanoid" id="G4TEN3"/>
<dbReference type="HOGENOM" id="CLU_1256472_0_0_1"/>
<dbReference type="Proteomes" id="UP000007148">
    <property type="component" value="Unassembled WGS sequence"/>
</dbReference>
<name>G4TEN3_SERID</name>
<organism evidence="1 2">
    <name type="scientific">Serendipita indica (strain DSM 11827)</name>
    <name type="common">Root endophyte fungus</name>
    <name type="synonym">Piriformospora indica</name>
    <dbReference type="NCBI Taxonomy" id="1109443"/>
    <lineage>
        <taxon>Eukaryota</taxon>
        <taxon>Fungi</taxon>
        <taxon>Dikarya</taxon>
        <taxon>Basidiomycota</taxon>
        <taxon>Agaricomycotina</taxon>
        <taxon>Agaricomycetes</taxon>
        <taxon>Sebacinales</taxon>
        <taxon>Serendipitaceae</taxon>
        <taxon>Serendipita</taxon>
    </lineage>
</organism>
<proteinExistence type="predicted"/>
<dbReference type="Gene3D" id="2.60.120.260">
    <property type="entry name" value="Galactose-binding domain-like"/>
    <property type="match status" value="1"/>
</dbReference>
<accession>G4TEN3</accession>
<keyword evidence="2" id="KW-1185">Reference proteome</keyword>
<comment type="caution">
    <text evidence="1">The sequence shown here is derived from an EMBL/GenBank/DDBJ whole genome shotgun (WGS) entry which is preliminary data.</text>
</comment>
<dbReference type="AlphaFoldDB" id="G4TEN3"/>
<sequence length="220" mass="22863">MINSLNIGTYQIVTGQNNSRHAVAIGGLKPARAGTLVQAITTSPNVTYELSFWAAYDDAYAHLHGGGRMIQVHFGQGIWEVNPVDENWVKYVVSAKGKGEGDAVAFVVYDLDQARFVIDSVSLVPAASSNATTTNATSLSPPTITPTPTFATSVSSASVALVSLIPITTSGASLVNGTATSFATTTVFVDSPLPTQSSAAPSKTLDWKAIVGITCDDSPV</sequence>